<keyword evidence="3" id="KW-1185">Reference proteome</keyword>
<dbReference type="Proteomes" id="UP001500218">
    <property type="component" value="Unassembled WGS sequence"/>
</dbReference>
<name>A0ABP4XUI1_9ACTN</name>
<protein>
    <submittedName>
        <fullName evidence="2">Uncharacterized protein</fullName>
    </submittedName>
</protein>
<sequence>MVAPLASSKTGSWDSDWPPSPMQQMRFMPPSYVPDTEIVPLGSVNVDEAGSTTFGSV</sequence>
<feature type="region of interest" description="Disordered" evidence="1">
    <location>
        <begin position="1"/>
        <end position="29"/>
    </location>
</feature>
<gene>
    <name evidence="2" type="ORF">GCM10009682_12010</name>
</gene>
<evidence type="ECO:0000256" key="1">
    <source>
        <dbReference type="SAM" id="MobiDB-lite"/>
    </source>
</evidence>
<dbReference type="EMBL" id="BAAALT010000029">
    <property type="protein sequence ID" value="GAA1791637.1"/>
    <property type="molecule type" value="Genomic_DNA"/>
</dbReference>
<organism evidence="2 3">
    <name type="scientific">Luedemannella flava</name>
    <dbReference type="NCBI Taxonomy" id="349316"/>
    <lineage>
        <taxon>Bacteria</taxon>
        <taxon>Bacillati</taxon>
        <taxon>Actinomycetota</taxon>
        <taxon>Actinomycetes</taxon>
        <taxon>Micromonosporales</taxon>
        <taxon>Micromonosporaceae</taxon>
        <taxon>Luedemannella</taxon>
    </lineage>
</organism>
<accession>A0ABP4XUI1</accession>
<evidence type="ECO:0000313" key="2">
    <source>
        <dbReference type="EMBL" id="GAA1791637.1"/>
    </source>
</evidence>
<reference evidence="3" key="1">
    <citation type="journal article" date="2019" name="Int. J. Syst. Evol. Microbiol.">
        <title>The Global Catalogue of Microorganisms (GCM) 10K type strain sequencing project: providing services to taxonomists for standard genome sequencing and annotation.</title>
        <authorList>
            <consortium name="The Broad Institute Genomics Platform"/>
            <consortium name="The Broad Institute Genome Sequencing Center for Infectious Disease"/>
            <person name="Wu L."/>
            <person name="Ma J."/>
        </authorList>
    </citation>
    <scope>NUCLEOTIDE SEQUENCE [LARGE SCALE GENOMIC DNA]</scope>
    <source>
        <strain evidence="3">JCM 13250</strain>
    </source>
</reference>
<comment type="caution">
    <text evidence="2">The sequence shown here is derived from an EMBL/GenBank/DDBJ whole genome shotgun (WGS) entry which is preliminary data.</text>
</comment>
<proteinExistence type="predicted"/>
<evidence type="ECO:0000313" key="3">
    <source>
        <dbReference type="Proteomes" id="UP001500218"/>
    </source>
</evidence>